<gene>
    <name evidence="8" type="ORF">IC621_05615</name>
</gene>
<evidence type="ECO:0000313" key="8">
    <source>
        <dbReference type="EMBL" id="MBD1379703.1"/>
    </source>
</evidence>
<keyword evidence="9" id="KW-1185">Reference proteome</keyword>
<comment type="subcellular location">
    <subcellularLocation>
        <location evidence="1">Cell membrane</location>
        <topology evidence="1">Multi-pass membrane protein</topology>
    </subcellularLocation>
</comment>
<dbReference type="PANTHER" id="PTHR36115">
    <property type="entry name" value="PROLINE-RICH ANTIGEN HOMOLOG-RELATED"/>
    <property type="match status" value="1"/>
</dbReference>
<accession>A0A926NGQ1</accession>
<keyword evidence="3 6" id="KW-0812">Transmembrane</keyword>
<dbReference type="Pfam" id="PF06271">
    <property type="entry name" value="RDD"/>
    <property type="match status" value="1"/>
</dbReference>
<evidence type="ECO:0000313" key="9">
    <source>
        <dbReference type="Proteomes" id="UP000626844"/>
    </source>
</evidence>
<feature type="transmembrane region" description="Helical" evidence="6">
    <location>
        <begin position="27"/>
        <end position="46"/>
    </location>
</feature>
<evidence type="ECO:0000256" key="6">
    <source>
        <dbReference type="SAM" id="Phobius"/>
    </source>
</evidence>
<feature type="domain" description="RDD" evidence="7">
    <location>
        <begin position="4"/>
        <end position="110"/>
    </location>
</feature>
<reference evidence="8" key="1">
    <citation type="submission" date="2020-09" db="EMBL/GenBank/DDBJ databases">
        <title>A novel bacterium of genus Bacillus, isolated from South China Sea.</title>
        <authorList>
            <person name="Huang H."/>
            <person name="Mo K."/>
            <person name="Hu Y."/>
        </authorList>
    </citation>
    <scope>NUCLEOTIDE SEQUENCE</scope>
    <source>
        <strain evidence="8">IB182487</strain>
    </source>
</reference>
<comment type="caution">
    <text evidence="8">The sequence shown here is derived from an EMBL/GenBank/DDBJ whole genome shotgun (WGS) entry which is preliminary data.</text>
</comment>
<organism evidence="8 9">
    <name type="scientific">Metabacillus arenae</name>
    <dbReference type="NCBI Taxonomy" id="2771434"/>
    <lineage>
        <taxon>Bacteria</taxon>
        <taxon>Bacillati</taxon>
        <taxon>Bacillota</taxon>
        <taxon>Bacilli</taxon>
        <taxon>Bacillales</taxon>
        <taxon>Bacillaceae</taxon>
        <taxon>Metabacillus</taxon>
    </lineage>
</organism>
<dbReference type="InterPro" id="IPR051791">
    <property type="entry name" value="Pra-immunoreactive"/>
</dbReference>
<proteinExistence type="predicted"/>
<protein>
    <submittedName>
        <fullName evidence="8">RDD family protein</fullName>
    </submittedName>
</protein>
<feature type="transmembrane region" description="Helical" evidence="6">
    <location>
        <begin position="79"/>
        <end position="97"/>
    </location>
</feature>
<keyword evidence="5 6" id="KW-0472">Membrane</keyword>
<dbReference type="EMBL" id="JACXAI010000005">
    <property type="protein sequence ID" value="MBD1379703.1"/>
    <property type="molecule type" value="Genomic_DNA"/>
</dbReference>
<evidence type="ECO:0000256" key="2">
    <source>
        <dbReference type="ARBA" id="ARBA00022475"/>
    </source>
</evidence>
<name>A0A926NGQ1_9BACI</name>
<dbReference type="AlphaFoldDB" id="A0A926NGQ1"/>
<dbReference type="InterPro" id="IPR010432">
    <property type="entry name" value="RDD"/>
</dbReference>
<evidence type="ECO:0000256" key="5">
    <source>
        <dbReference type="ARBA" id="ARBA00023136"/>
    </source>
</evidence>
<evidence type="ECO:0000259" key="7">
    <source>
        <dbReference type="Pfam" id="PF06271"/>
    </source>
</evidence>
<keyword evidence="4 6" id="KW-1133">Transmembrane helix</keyword>
<keyword evidence="2" id="KW-1003">Cell membrane</keyword>
<evidence type="ECO:0000256" key="3">
    <source>
        <dbReference type="ARBA" id="ARBA00022692"/>
    </source>
</evidence>
<evidence type="ECO:0000256" key="1">
    <source>
        <dbReference type="ARBA" id="ARBA00004651"/>
    </source>
</evidence>
<dbReference type="GO" id="GO:0005886">
    <property type="term" value="C:plasma membrane"/>
    <property type="evidence" value="ECO:0007669"/>
    <property type="project" value="UniProtKB-SubCell"/>
</dbReference>
<dbReference type="Proteomes" id="UP000626844">
    <property type="component" value="Unassembled WGS sequence"/>
</dbReference>
<evidence type="ECO:0000256" key="4">
    <source>
        <dbReference type="ARBA" id="ARBA00022989"/>
    </source>
</evidence>
<dbReference type="PANTHER" id="PTHR36115:SF9">
    <property type="entry name" value="LMO1584 PROTEIN"/>
    <property type="match status" value="1"/>
</dbReference>
<sequence length="131" mass="14329">MLGLIFIIPSMLLMTTGNPEFNTIVRAFLYLIIAVGSIFYFGMMPASKHQGTLGKRIMGLKIVDENGNRVKAGKSWLRYIGYIPSGILYIGFIMIAFTDGKRGLHDMIANTYVVKAAADSAVEPNSHGVKA</sequence>